<dbReference type="Pfam" id="PF12913">
    <property type="entry name" value="SH3_6"/>
    <property type="match status" value="1"/>
</dbReference>
<accession>A0A1E7Q432</accession>
<organism evidence="7 8">
    <name type="scientific">Rheinheimera salexigens</name>
    <dbReference type="NCBI Taxonomy" id="1628148"/>
    <lineage>
        <taxon>Bacteria</taxon>
        <taxon>Pseudomonadati</taxon>
        <taxon>Pseudomonadota</taxon>
        <taxon>Gammaproteobacteria</taxon>
        <taxon>Chromatiales</taxon>
        <taxon>Chromatiaceae</taxon>
        <taxon>Rheinheimera</taxon>
    </lineage>
</organism>
<evidence type="ECO:0000256" key="2">
    <source>
        <dbReference type="ARBA" id="ARBA00022670"/>
    </source>
</evidence>
<dbReference type="InterPro" id="IPR000064">
    <property type="entry name" value="NLP_P60_dom"/>
</dbReference>
<gene>
    <name evidence="7" type="ORF">BI198_04380</name>
</gene>
<dbReference type="InterPro" id="IPR039439">
    <property type="entry name" value="SH3b1_dom"/>
</dbReference>
<dbReference type="RefSeq" id="WP_070048452.1">
    <property type="nucleotide sequence ID" value="NZ_CBCSDO010000003.1"/>
</dbReference>
<dbReference type="PANTHER" id="PTHR47053:SF1">
    <property type="entry name" value="MUREIN DD-ENDOPEPTIDASE MEPH-RELATED"/>
    <property type="match status" value="1"/>
</dbReference>
<dbReference type="InterPro" id="IPR027017">
    <property type="entry name" value="P60_peptidase_YkfC"/>
</dbReference>
<dbReference type="Pfam" id="PF00877">
    <property type="entry name" value="NLPC_P60"/>
    <property type="match status" value="1"/>
</dbReference>
<dbReference type="GO" id="GO:0006508">
    <property type="term" value="P:proteolysis"/>
    <property type="evidence" value="ECO:0007669"/>
    <property type="project" value="UniProtKB-KW"/>
</dbReference>
<keyword evidence="4" id="KW-0788">Thiol protease</keyword>
<keyword evidence="8" id="KW-1185">Reference proteome</keyword>
<dbReference type="Proteomes" id="UP000242258">
    <property type="component" value="Unassembled WGS sequence"/>
</dbReference>
<dbReference type="STRING" id="1628148.BI198_04380"/>
<keyword evidence="5" id="KW-0732">Signal</keyword>
<dbReference type="EMBL" id="MKEK01000001">
    <property type="protein sequence ID" value="OEY68886.1"/>
    <property type="molecule type" value="Genomic_DNA"/>
</dbReference>
<dbReference type="OrthoDB" id="9808890at2"/>
<dbReference type="InterPro" id="IPR051202">
    <property type="entry name" value="Peptidase_C40"/>
</dbReference>
<dbReference type="AlphaFoldDB" id="A0A1E7Q432"/>
<protein>
    <submittedName>
        <fullName evidence="7">Glycoside hydrolase</fullName>
    </submittedName>
</protein>
<proteinExistence type="inferred from homology"/>
<evidence type="ECO:0000256" key="5">
    <source>
        <dbReference type="SAM" id="SignalP"/>
    </source>
</evidence>
<keyword evidence="3 7" id="KW-0378">Hydrolase</keyword>
<dbReference type="InterPro" id="IPR038765">
    <property type="entry name" value="Papain-like_cys_pep_sf"/>
</dbReference>
<feature type="signal peptide" evidence="5">
    <location>
        <begin position="1"/>
        <end position="18"/>
    </location>
</feature>
<evidence type="ECO:0000256" key="3">
    <source>
        <dbReference type="ARBA" id="ARBA00022801"/>
    </source>
</evidence>
<feature type="domain" description="NlpC/P60" evidence="6">
    <location>
        <begin position="309"/>
        <end position="440"/>
    </location>
</feature>
<evidence type="ECO:0000259" key="6">
    <source>
        <dbReference type="PROSITE" id="PS51935"/>
    </source>
</evidence>
<dbReference type="SUPFAM" id="SSF54001">
    <property type="entry name" value="Cysteine proteinases"/>
    <property type="match status" value="1"/>
</dbReference>
<dbReference type="Gene3D" id="3.90.1720.10">
    <property type="entry name" value="endopeptidase domain like (from Nostoc punctiforme)"/>
    <property type="match status" value="1"/>
</dbReference>
<keyword evidence="2" id="KW-0645">Protease</keyword>
<evidence type="ECO:0000313" key="7">
    <source>
        <dbReference type="EMBL" id="OEY68886.1"/>
    </source>
</evidence>
<evidence type="ECO:0000256" key="1">
    <source>
        <dbReference type="ARBA" id="ARBA00007074"/>
    </source>
</evidence>
<feature type="chain" id="PRO_5009200339" evidence="5">
    <location>
        <begin position="19"/>
        <end position="463"/>
    </location>
</feature>
<reference evidence="8" key="1">
    <citation type="submission" date="2016-09" db="EMBL/GenBank/DDBJ databases">
        <authorList>
            <person name="Wan X."/>
            <person name="Hou S."/>
        </authorList>
    </citation>
    <scope>NUCLEOTIDE SEQUENCE [LARGE SCALE GENOMIC DNA]</scope>
    <source>
        <strain evidence="8">KH87</strain>
    </source>
</reference>
<sequence>MKILFFSLISCLTCSVLAANNGIDSGITFSSDVPLLQSEQLAPQYWQQKLAQGDQVILSPADIAARNAASFKRQAEMQPLVEINQALSAKQLTARINQVSSITSAQRYYADGSAVDAKAWQHYRQLLALDSVKPNNPVQFALVVKRTMLLAFPTHDRVFKQPDDVDLNRFQETGLFPAEPVAVLHQSRDKAWYLVQSFNYTGWVQASDIAIGQRQQVLDYAEQEPFLVVTGAKVHTAYTPSLPAISELQLDMGVRIPLLSAKDVGHNVNGQNPAASHIVQLPIRQADGRLDFTPALIARSQDVHQGYLAFTANNIISQAFKFLGERYGWGHDYNGRDCTGFVAEVYSSFGYKMPRNSSQQGKGEYGVNVRFNPLNDIEAKKQQLSQAQVGDLLYLPGHVAVYLGTSDGQDFIIHDVHGLAYDKTAAGHYQGILNGVFVTPLLPLKVSHSQTYLDVIYSIKSLR</sequence>
<comment type="caution">
    <text evidence="7">The sequence shown here is derived from an EMBL/GenBank/DDBJ whole genome shotgun (WGS) entry which is preliminary data.</text>
</comment>
<dbReference type="PANTHER" id="PTHR47053">
    <property type="entry name" value="MUREIN DD-ENDOPEPTIDASE MEPH-RELATED"/>
    <property type="match status" value="1"/>
</dbReference>
<evidence type="ECO:0000313" key="8">
    <source>
        <dbReference type="Proteomes" id="UP000242258"/>
    </source>
</evidence>
<dbReference type="GO" id="GO:0008234">
    <property type="term" value="F:cysteine-type peptidase activity"/>
    <property type="evidence" value="ECO:0007669"/>
    <property type="project" value="UniProtKB-KW"/>
</dbReference>
<dbReference type="PROSITE" id="PS51935">
    <property type="entry name" value="NLPC_P60"/>
    <property type="match status" value="1"/>
</dbReference>
<comment type="similarity">
    <text evidence="1">Belongs to the peptidase C40 family.</text>
</comment>
<evidence type="ECO:0000256" key="4">
    <source>
        <dbReference type="ARBA" id="ARBA00022807"/>
    </source>
</evidence>
<name>A0A1E7Q432_9GAMM</name>
<dbReference type="PIRSF" id="PIRSF019015">
    <property type="entry name" value="P60_peptidase_YkfC"/>
    <property type="match status" value="1"/>
</dbReference>